<dbReference type="NCBIfam" id="NF047558">
    <property type="entry name" value="TPR_END_plus"/>
    <property type="match status" value="1"/>
</dbReference>
<dbReference type="Proteomes" id="UP000594464">
    <property type="component" value="Chromosome"/>
</dbReference>
<evidence type="ECO:0000313" key="6">
    <source>
        <dbReference type="Proteomes" id="UP000594464"/>
    </source>
</evidence>
<dbReference type="PANTHER" id="PTHR44858">
    <property type="entry name" value="TETRATRICOPEPTIDE REPEAT PROTEIN 6"/>
    <property type="match status" value="1"/>
</dbReference>
<dbReference type="PANTHER" id="PTHR44858:SF1">
    <property type="entry name" value="UDP-N-ACETYLGLUCOSAMINE--PEPTIDE N-ACETYLGLUCOSAMINYLTRANSFERASE SPINDLY-RELATED"/>
    <property type="match status" value="1"/>
</dbReference>
<name>A0A7T0G3V2_9BACT</name>
<protein>
    <submittedName>
        <fullName evidence="5">Tetratricopeptide repeat protein</fullName>
    </submittedName>
</protein>
<feature type="region of interest" description="Disordered" evidence="4">
    <location>
        <begin position="45"/>
        <end position="86"/>
    </location>
</feature>
<keyword evidence="1" id="KW-0677">Repeat</keyword>
<feature type="repeat" description="TPR" evidence="3">
    <location>
        <begin position="124"/>
        <end position="157"/>
    </location>
</feature>
<dbReference type="InterPro" id="IPR019734">
    <property type="entry name" value="TPR_rpt"/>
</dbReference>
<sequence>MTNNKWQLRMQKAIIPLLILCAGITIIADLAQKNNAPSLEPVLKEASTKDKEMEGSKGMEGSHSEESHADDGHDHGPMDHSDPENQRRMGIFHYNEGNRFLSKGEAEQAIVNYKMALRHNENFSESYVNLSSAYLRLKQYDEAFNTLKALESRNPSHPYLYYNYACYYSLTGKLQESLKMLQTAIEKGLPGVAEIAGDEDLTAVRATPEFKRWYDALPTTT</sequence>
<dbReference type="InterPro" id="IPR011990">
    <property type="entry name" value="TPR-like_helical_dom_sf"/>
</dbReference>
<dbReference type="Gene3D" id="1.25.40.10">
    <property type="entry name" value="Tetratricopeptide repeat domain"/>
    <property type="match status" value="1"/>
</dbReference>
<accession>A0A7T0G3V2</accession>
<evidence type="ECO:0000256" key="3">
    <source>
        <dbReference type="PROSITE-ProRule" id="PRU00339"/>
    </source>
</evidence>
<proteinExistence type="predicted"/>
<gene>
    <name evidence="5" type="ORF">G3M78_10390</name>
</gene>
<evidence type="ECO:0000313" key="5">
    <source>
        <dbReference type="EMBL" id="QPJ65775.1"/>
    </source>
</evidence>
<dbReference type="Pfam" id="PF14559">
    <property type="entry name" value="TPR_19"/>
    <property type="match status" value="1"/>
</dbReference>
<keyword evidence="2 3" id="KW-0802">TPR repeat</keyword>
<evidence type="ECO:0000256" key="1">
    <source>
        <dbReference type="ARBA" id="ARBA00022737"/>
    </source>
</evidence>
<evidence type="ECO:0000256" key="4">
    <source>
        <dbReference type="SAM" id="MobiDB-lite"/>
    </source>
</evidence>
<dbReference type="PROSITE" id="PS50005">
    <property type="entry name" value="TPR"/>
    <property type="match status" value="1"/>
</dbReference>
<dbReference type="KEGG" id="nva:G3M78_10390"/>
<dbReference type="AlphaFoldDB" id="A0A7T0G3V2"/>
<dbReference type="InterPro" id="IPR050498">
    <property type="entry name" value="Ycf3"/>
</dbReference>
<dbReference type="SUPFAM" id="SSF48452">
    <property type="entry name" value="TPR-like"/>
    <property type="match status" value="1"/>
</dbReference>
<evidence type="ECO:0000256" key="2">
    <source>
        <dbReference type="ARBA" id="ARBA00022803"/>
    </source>
</evidence>
<reference evidence="6" key="1">
    <citation type="submission" date="2020-02" db="EMBL/GenBank/DDBJ databases">
        <title>Genomic and physiological characterization of two novel Nitrospinaceae genera.</title>
        <authorList>
            <person name="Mueller A.J."/>
            <person name="Jung M.-Y."/>
            <person name="Strachan C.R."/>
            <person name="Herbold C.W."/>
            <person name="Kirkegaard R.H."/>
            <person name="Daims H."/>
        </authorList>
    </citation>
    <scope>NUCLEOTIDE SEQUENCE [LARGE SCALE GENOMIC DNA]</scope>
</reference>
<dbReference type="EMBL" id="CP048620">
    <property type="protein sequence ID" value="QPJ65775.1"/>
    <property type="molecule type" value="Genomic_DNA"/>
</dbReference>
<dbReference type="SMART" id="SM00028">
    <property type="entry name" value="TPR"/>
    <property type="match status" value="3"/>
</dbReference>
<organism evidence="5 6">
    <name type="scientific">Candidatus Nitrohelix vancouverensis</name>
    <dbReference type="NCBI Taxonomy" id="2705534"/>
    <lineage>
        <taxon>Bacteria</taxon>
        <taxon>Pseudomonadati</taxon>
        <taxon>Nitrospinota/Tectimicrobiota group</taxon>
        <taxon>Nitrospinota</taxon>
        <taxon>Nitrospinia</taxon>
        <taxon>Nitrospinales</taxon>
        <taxon>Nitrospinaceae</taxon>
        <taxon>Candidatus Nitrohelix</taxon>
    </lineage>
</organism>